<feature type="transmembrane region" description="Helical" evidence="1">
    <location>
        <begin position="21"/>
        <end position="39"/>
    </location>
</feature>
<dbReference type="AlphaFoldDB" id="A0A0P0XTS6"/>
<evidence type="ECO:0000313" key="2">
    <source>
        <dbReference type="EMBL" id="BAT10627.1"/>
    </source>
</evidence>
<dbReference type="Gramene" id="Os10t0381700-01">
    <property type="protein sequence ID" value="Os10t0381700-01"/>
    <property type="gene ID" value="Os10g0381700"/>
</dbReference>
<reference evidence="2 3" key="2">
    <citation type="journal article" date="2013" name="Plant Cell Physiol.">
        <title>Rice Annotation Project Database (RAP-DB): an integrative and interactive database for rice genomics.</title>
        <authorList>
            <person name="Sakai H."/>
            <person name="Lee S.S."/>
            <person name="Tanaka T."/>
            <person name="Numa H."/>
            <person name="Kim J."/>
            <person name="Kawahara Y."/>
            <person name="Wakimoto H."/>
            <person name="Yang C.C."/>
            <person name="Iwamoto M."/>
            <person name="Abe T."/>
            <person name="Yamada Y."/>
            <person name="Muto A."/>
            <person name="Inokuchi H."/>
            <person name="Ikemura T."/>
            <person name="Matsumoto T."/>
            <person name="Sasaki T."/>
            <person name="Itoh T."/>
        </authorList>
    </citation>
    <scope>NUCLEOTIDE SEQUENCE [LARGE SCALE GENOMIC DNA]</scope>
    <source>
        <strain evidence="3">cv. Nipponbare</strain>
    </source>
</reference>
<dbReference type="SMR" id="A0A0P0XTS6"/>
<keyword evidence="1" id="KW-0472">Membrane</keyword>
<accession>A0A0P0XTS6</accession>
<feature type="transmembrane region" description="Helical" evidence="1">
    <location>
        <begin position="51"/>
        <end position="69"/>
    </location>
</feature>
<keyword evidence="1" id="KW-1133">Transmembrane helix</keyword>
<organism evidence="2 3">
    <name type="scientific">Oryza sativa subsp. japonica</name>
    <name type="common">Rice</name>
    <dbReference type="NCBI Taxonomy" id="39947"/>
    <lineage>
        <taxon>Eukaryota</taxon>
        <taxon>Viridiplantae</taxon>
        <taxon>Streptophyta</taxon>
        <taxon>Embryophyta</taxon>
        <taxon>Tracheophyta</taxon>
        <taxon>Spermatophyta</taxon>
        <taxon>Magnoliopsida</taxon>
        <taxon>Liliopsida</taxon>
        <taxon>Poales</taxon>
        <taxon>Poaceae</taxon>
        <taxon>BOP clade</taxon>
        <taxon>Oryzoideae</taxon>
        <taxon>Oryzeae</taxon>
        <taxon>Oryzinae</taxon>
        <taxon>Oryza</taxon>
        <taxon>Oryza sativa</taxon>
    </lineage>
</organism>
<name>A0A0P0XTS6_ORYSJ</name>
<evidence type="ECO:0000313" key="3">
    <source>
        <dbReference type="Proteomes" id="UP000059680"/>
    </source>
</evidence>
<keyword evidence="1" id="KW-0812">Transmembrane</keyword>
<dbReference type="Proteomes" id="UP000059680">
    <property type="component" value="Chromosome 10"/>
</dbReference>
<dbReference type="EMBL" id="AP014966">
    <property type="protein sequence ID" value="BAT10627.1"/>
    <property type="molecule type" value="Genomic_DNA"/>
</dbReference>
<protein>
    <submittedName>
        <fullName evidence="2">Os10g0381700 protein</fullName>
    </submittedName>
</protein>
<proteinExistence type="predicted"/>
<evidence type="ECO:0000256" key="1">
    <source>
        <dbReference type="SAM" id="Phobius"/>
    </source>
</evidence>
<sequence length="70" mass="8342">MAYKDCGCVDRWWRRNKSSSGLEHSLSNVYLGVLWIYYFGCTNIMIFKSHYTIVVCLNFSWFFVCPLFHS</sequence>
<keyword evidence="3" id="KW-1185">Reference proteome</keyword>
<dbReference type="InParanoid" id="A0A0P0XTS6"/>
<reference evidence="3" key="1">
    <citation type="journal article" date="2005" name="Nature">
        <title>The map-based sequence of the rice genome.</title>
        <authorList>
            <consortium name="International rice genome sequencing project (IRGSP)"/>
            <person name="Matsumoto T."/>
            <person name="Wu J."/>
            <person name="Kanamori H."/>
            <person name="Katayose Y."/>
            <person name="Fujisawa M."/>
            <person name="Namiki N."/>
            <person name="Mizuno H."/>
            <person name="Yamamoto K."/>
            <person name="Antonio B.A."/>
            <person name="Baba T."/>
            <person name="Sakata K."/>
            <person name="Nagamura Y."/>
            <person name="Aoki H."/>
            <person name="Arikawa K."/>
            <person name="Arita K."/>
            <person name="Bito T."/>
            <person name="Chiden Y."/>
            <person name="Fujitsuka N."/>
            <person name="Fukunaka R."/>
            <person name="Hamada M."/>
            <person name="Harada C."/>
            <person name="Hayashi A."/>
            <person name="Hijishita S."/>
            <person name="Honda M."/>
            <person name="Hosokawa S."/>
            <person name="Ichikawa Y."/>
            <person name="Idonuma A."/>
            <person name="Iijima M."/>
            <person name="Ikeda M."/>
            <person name="Ikeno M."/>
            <person name="Ito K."/>
            <person name="Ito S."/>
            <person name="Ito T."/>
            <person name="Ito Y."/>
            <person name="Ito Y."/>
            <person name="Iwabuchi A."/>
            <person name="Kamiya K."/>
            <person name="Karasawa W."/>
            <person name="Kurita K."/>
            <person name="Katagiri S."/>
            <person name="Kikuta A."/>
            <person name="Kobayashi H."/>
            <person name="Kobayashi N."/>
            <person name="Machita K."/>
            <person name="Maehara T."/>
            <person name="Masukawa M."/>
            <person name="Mizubayashi T."/>
            <person name="Mukai Y."/>
            <person name="Nagasaki H."/>
            <person name="Nagata Y."/>
            <person name="Naito S."/>
            <person name="Nakashima M."/>
            <person name="Nakama Y."/>
            <person name="Nakamichi Y."/>
            <person name="Nakamura M."/>
            <person name="Meguro A."/>
            <person name="Negishi M."/>
            <person name="Ohta I."/>
            <person name="Ohta T."/>
            <person name="Okamoto M."/>
            <person name="Ono N."/>
            <person name="Saji S."/>
            <person name="Sakaguchi M."/>
            <person name="Sakai K."/>
            <person name="Shibata M."/>
            <person name="Shimokawa T."/>
            <person name="Song J."/>
            <person name="Takazaki Y."/>
            <person name="Terasawa K."/>
            <person name="Tsugane M."/>
            <person name="Tsuji K."/>
            <person name="Ueda S."/>
            <person name="Waki K."/>
            <person name="Yamagata H."/>
            <person name="Yamamoto M."/>
            <person name="Yamamoto S."/>
            <person name="Yamane H."/>
            <person name="Yoshiki S."/>
            <person name="Yoshihara R."/>
            <person name="Yukawa K."/>
            <person name="Zhong H."/>
            <person name="Yano M."/>
            <person name="Yuan Q."/>
            <person name="Ouyang S."/>
            <person name="Liu J."/>
            <person name="Jones K.M."/>
            <person name="Gansberger K."/>
            <person name="Moffat K."/>
            <person name="Hill J."/>
            <person name="Bera J."/>
            <person name="Fadrosh D."/>
            <person name="Jin S."/>
            <person name="Johri S."/>
            <person name="Kim M."/>
            <person name="Overton L."/>
            <person name="Reardon M."/>
            <person name="Tsitrin T."/>
            <person name="Vuong H."/>
            <person name="Weaver B."/>
            <person name="Ciecko A."/>
            <person name="Tallon L."/>
            <person name="Jackson J."/>
            <person name="Pai G."/>
            <person name="Aken S.V."/>
            <person name="Utterback T."/>
            <person name="Reidmuller S."/>
            <person name="Feldblyum T."/>
            <person name="Hsiao J."/>
            <person name="Zismann V."/>
            <person name="Iobst S."/>
            <person name="de Vazeille A.R."/>
            <person name="Buell C.R."/>
            <person name="Ying K."/>
            <person name="Li Y."/>
            <person name="Lu T."/>
            <person name="Huang Y."/>
            <person name="Zhao Q."/>
            <person name="Feng Q."/>
            <person name="Zhang L."/>
            <person name="Zhu J."/>
            <person name="Weng Q."/>
            <person name="Mu J."/>
            <person name="Lu Y."/>
            <person name="Fan D."/>
            <person name="Liu Y."/>
            <person name="Guan J."/>
            <person name="Zhang Y."/>
            <person name="Yu S."/>
            <person name="Liu X."/>
            <person name="Zhang Y."/>
            <person name="Hong G."/>
            <person name="Han B."/>
            <person name="Choisne N."/>
            <person name="Demange N."/>
            <person name="Orjeda G."/>
            <person name="Samain S."/>
            <person name="Cattolico L."/>
            <person name="Pelletier E."/>
            <person name="Couloux A."/>
            <person name="Segurens B."/>
            <person name="Wincker P."/>
            <person name="D'Hont A."/>
            <person name="Scarpelli C."/>
            <person name="Weissenbach J."/>
            <person name="Salanoubat M."/>
            <person name="Quetier F."/>
            <person name="Yu Y."/>
            <person name="Kim H.R."/>
            <person name="Rambo T."/>
            <person name="Currie J."/>
            <person name="Collura K."/>
            <person name="Luo M."/>
            <person name="Yang T."/>
            <person name="Ammiraju J.S.S."/>
            <person name="Engler F."/>
            <person name="Soderlund C."/>
            <person name="Wing R.A."/>
            <person name="Palmer L.E."/>
            <person name="de la Bastide M."/>
            <person name="Spiegel L."/>
            <person name="Nascimento L."/>
            <person name="Zutavern T."/>
            <person name="O'Shaughnessy A."/>
            <person name="Dike S."/>
            <person name="Dedhia N."/>
            <person name="Preston R."/>
            <person name="Balija V."/>
            <person name="McCombie W.R."/>
            <person name="Chow T."/>
            <person name="Chen H."/>
            <person name="Chung M."/>
            <person name="Chen C."/>
            <person name="Shaw J."/>
            <person name="Wu H."/>
            <person name="Hsiao K."/>
            <person name="Chao Y."/>
            <person name="Chu M."/>
            <person name="Cheng C."/>
            <person name="Hour A."/>
            <person name="Lee P."/>
            <person name="Lin S."/>
            <person name="Lin Y."/>
            <person name="Liou J."/>
            <person name="Liu S."/>
            <person name="Hsing Y."/>
            <person name="Raghuvanshi S."/>
            <person name="Mohanty A."/>
            <person name="Bharti A.K."/>
            <person name="Gaur A."/>
            <person name="Gupta V."/>
            <person name="Kumar D."/>
            <person name="Ravi V."/>
            <person name="Vij S."/>
            <person name="Kapur A."/>
            <person name="Khurana P."/>
            <person name="Khurana P."/>
            <person name="Khurana J.P."/>
            <person name="Tyagi A.K."/>
            <person name="Gaikwad K."/>
            <person name="Singh A."/>
            <person name="Dalal V."/>
            <person name="Srivastava S."/>
            <person name="Dixit A."/>
            <person name="Pal A.K."/>
            <person name="Ghazi I.A."/>
            <person name="Yadav M."/>
            <person name="Pandit A."/>
            <person name="Bhargava A."/>
            <person name="Sureshbabu K."/>
            <person name="Batra K."/>
            <person name="Sharma T.R."/>
            <person name="Mohapatra T."/>
            <person name="Singh N.K."/>
            <person name="Messing J."/>
            <person name="Nelson A.B."/>
            <person name="Fuks G."/>
            <person name="Kavchok S."/>
            <person name="Keizer G."/>
            <person name="Linton E."/>
            <person name="Llaca V."/>
            <person name="Song R."/>
            <person name="Tanyolac B."/>
            <person name="Young S."/>
            <person name="Ho-Il K."/>
            <person name="Hahn J.H."/>
            <person name="Sangsakoo G."/>
            <person name="Vanavichit A."/>
            <person name="de Mattos Luiz.A.T."/>
            <person name="Zimmer P.D."/>
            <person name="Malone G."/>
            <person name="Dellagostin O."/>
            <person name="de Oliveira A.C."/>
            <person name="Bevan M."/>
            <person name="Bancroft I."/>
            <person name="Minx P."/>
            <person name="Cordum H."/>
            <person name="Wilson R."/>
            <person name="Cheng Z."/>
            <person name="Jin W."/>
            <person name="Jiang J."/>
            <person name="Leong S.A."/>
            <person name="Iwama H."/>
            <person name="Gojobori T."/>
            <person name="Itoh T."/>
            <person name="Niimura Y."/>
            <person name="Fujii Y."/>
            <person name="Habara T."/>
            <person name="Sakai H."/>
            <person name="Sato Y."/>
            <person name="Wilson G."/>
            <person name="Kumar K."/>
            <person name="McCouch S."/>
            <person name="Juretic N."/>
            <person name="Hoen D."/>
            <person name="Wright S."/>
            <person name="Bruskiewich R."/>
            <person name="Bureau T."/>
            <person name="Miyao A."/>
            <person name="Hirochika H."/>
            <person name="Nishikawa T."/>
            <person name="Kadowaki K."/>
            <person name="Sugiura M."/>
            <person name="Burr B."/>
            <person name="Sasaki T."/>
        </authorList>
    </citation>
    <scope>NUCLEOTIDE SEQUENCE [LARGE SCALE GENOMIC DNA]</scope>
    <source>
        <strain evidence="3">cv. Nipponbare</strain>
    </source>
</reference>
<gene>
    <name evidence="2" type="ordered locus">Os10g0381700</name>
    <name evidence="2" type="ORF">OSNPB_100381700</name>
</gene>
<reference evidence="2 3" key="3">
    <citation type="journal article" date="2013" name="Rice">
        <title>Improvement of the Oryza sativa Nipponbare reference genome using next generation sequence and optical map data.</title>
        <authorList>
            <person name="Kawahara Y."/>
            <person name="de la Bastide M."/>
            <person name="Hamilton J.P."/>
            <person name="Kanamori H."/>
            <person name="McCombie W.R."/>
            <person name="Ouyang S."/>
            <person name="Schwartz D.C."/>
            <person name="Tanaka T."/>
            <person name="Wu J."/>
            <person name="Zhou S."/>
            <person name="Childs K.L."/>
            <person name="Davidson R.M."/>
            <person name="Lin H."/>
            <person name="Quesada-Ocampo L."/>
            <person name="Vaillancourt B."/>
            <person name="Sakai H."/>
            <person name="Lee S.S."/>
            <person name="Kim J."/>
            <person name="Numa H."/>
            <person name="Itoh T."/>
            <person name="Buell C.R."/>
            <person name="Matsumoto T."/>
        </authorList>
    </citation>
    <scope>NUCLEOTIDE SEQUENCE [LARGE SCALE GENOMIC DNA]</scope>
    <source>
        <strain evidence="3">cv. Nipponbare</strain>
    </source>
</reference>
<dbReference type="PaxDb" id="39947-A0A0P0XTS6"/>